<dbReference type="RefSeq" id="WP_143615470.1">
    <property type="nucleotide sequence ID" value="NZ_ASQP01000331.1"/>
</dbReference>
<evidence type="ECO:0000256" key="2">
    <source>
        <dbReference type="ARBA" id="ARBA00022475"/>
    </source>
</evidence>
<feature type="transmembrane region" description="Helical" evidence="6">
    <location>
        <begin position="43"/>
        <end position="61"/>
    </location>
</feature>
<feature type="transmembrane region" description="Helical" evidence="6">
    <location>
        <begin position="248"/>
        <end position="268"/>
    </location>
</feature>
<feature type="non-terminal residue" evidence="7">
    <location>
        <position position="1"/>
    </location>
</feature>
<comment type="subcellular location">
    <subcellularLocation>
        <location evidence="1">Cell membrane</location>
        <topology evidence="1">Multi-pass membrane protein</topology>
    </subcellularLocation>
</comment>
<dbReference type="InterPro" id="IPR011701">
    <property type="entry name" value="MFS"/>
</dbReference>
<dbReference type="Gene3D" id="1.20.1250.20">
    <property type="entry name" value="MFS general substrate transporter like domains"/>
    <property type="match status" value="1"/>
</dbReference>
<sequence>WRAAAMTGLRVLVAAQAVSLAGSGINAAAVAYLVTVRSGVPALGLVQGIPLVATVVCAPWIGVLVDRHDARRALVAASTVLAALTALMLHYGAWWYALVLAVRTPWEVALSGSLARLLPAAAARAGVPVAKASGTMSLTGRLATAAGVAAGPFLAGTLGPAVFVADAATFAATAVAFHALCLPAQATATRTGAGVTRQFHEGLRYLHGRPLALYTATLYTVAGVAWGAKDTLYVAYVDERLGLPAQVWAGPYGAAALVGETAAAALIASGRLGRPERIPAVATGAVLLLGGCLLTAAVTTSPPVAFAAKVLEGAATNVVGVLAVTFVSLLAAERMRGRMKTLLTTANRVSLGAAKGALPALAGARGVHTAYAAAGAAVLAGVALAALLPRRRPAPPRSP</sequence>
<evidence type="ECO:0000313" key="7">
    <source>
        <dbReference type="EMBL" id="OMI36554.1"/>
    </source>
</evidence>
<evidence type="ECO:0000256" key="6">
    <source>
        <dbReference type="SAM" id="Phobius"/>
    </source>
</evidence>
<feature type="transmembrane region" description="Helical" evidence="6">
    <location>
        <begin position="280"/>
        <end position="298"/>
    </location>
</feature>
<accession>A0A1R1SDW4</accession>
<comment type="caution">
    <text evidence="7">The sequence shown here is derived from an EMBL/GenBank/DDBJ whole genome shotgun (WGS) entry which is preliminary data.</text>
</comment>
<dbReference type="GO" id="GO:0022857">
    <property type="term" value="F:transmembrane transporter activity"/>
    <property type="evidence" value="ECO:0007669"/>
    <property type="project" value="InterPro"/>
</dbReference>
<evidence type="ECO:0000256" key="3">
    <source>
        <dbReference type="ARBA" id="ARBA00022692"/>
    </source>
</evidence>
<proteinExistence type="predicted"/>
<dbReference type="PANTHER" id="PTHR23513:SF11">
    <property type="entry name" value="STAPHYLOFERRIN A TRANSPORTER"/>
    <property type="match status" value="1"/>
</dbReference>
<feature type="transmembrane region" description="Helical" evidence="6">
    <location>
        <begin position="368"/>
        <end position="388"/>
    </location>
</feature>
<dbReference type="GO" id="GO:0005886">
    <property type="term" value="C:plasma membrane"/>
    <property type="evidence" value="ECO:0007669"/>
    <property type="project" value="UniProtKB-SubCell"/>
</dbReference>
<dbReference type="EMBL" id="ASQP01000331">
    <property type="protein sequence ID" value="OMI36554.1"/>
    <property type="molecule type" value="Genomic_DNA"/>
</dbReference>
<evidence type="ECO:0000256" key="5">
    <source>
        <dbReference type="ARBA" id="ARBA00023136"/>
    </source>
</evidence>
<feature type="transmembrane region" description="Helical" evidence="6">
    <location>
        <begin position="73"/>
        <end position="97"/>
    </location>
</feature>
<keyword evidence="3 6" id="KW-0812">Transmembrane</keyword>
<organism evidence="7 8">
    <name type="scientific">Streptomyces sparsogenes DSM 40356</name>
    <dbReference type="NCBI Taxonomy" id="1331668"/>
    <lineage>
        <taxon>Bacteria</taxon>
        <taxon>Bacillati</taxon>
        <taxon>Actinomycetota</taxon>
        <taxon>Actinomycetes</taxon>
        <taxon>Kitasatosporales</taxon>
        <taxon>Streptomycetaceae</taxon>
        <taxon>Streptomyces</taxon>
    </lineage>
</organism>
<reference evidence="7 8" key="1">
    <citation type="submission" date="2013-05" db="EMBL/GenBank/DDBJ databases">
        <title>Genome sequence of Streptomyces sparsogenes DSM 40356.</title>
        <authorList>
            <person name="Coyne S."/>
            <person name="Seebeck F.P."/>
        </authorList>
    </citation>
    <scope>NUCLEOTIDE SEQUENCE [LARGE SCALE GENOMIC DNA]</scope>
    <source>
        <strain evidence="7 8">DSM 40356</strain>
    </source>
</reference>
<protein>
    <submittedName>
        <fullName evidence="7">Putative major facilitator superfamily transporter</fullName>
    </submittedName>
</protein>
<feature type="transmembrane region" description="Helical" evidence="6">
    <location>
        <begin position="161"/>
        <end position="182"/>
    </location>
</feature>
<dbReference type="SUPFAM" id="SSF103473">
    <property type="entry name" value="MFS general substrate transporter"/>
    <property type="match status" value="1"/>
</dbReference>
<keyword evidence="4 6" id="KW-1133">Transmembrane helix</keyword>
<keyword evidence="8" id="KW-1185">Reference proteome</keyword>
<dbReference type="AlphaFoldDB" id="A0A1R1SDW4"/>
<evidence type="ECO:0000256" key="1">
    <source>
        <dbReference type="ARBA" id="ARBA00004651"/>
    </source>
</evidence>
<dbReference type="InterPro" id="IPR036259">
    <property type="entry name" value="MFS_trans_sf"/>
</dbReference>
<dbReference type="STRING" id="67365.GCA_001704635_03381"/>
<dbReference type="Pfam" id="PF07690">
    <property type="entry name" value="MFS_1"/>
    <property type="match status" value="1"/>
</dbReference>
<keyword evidence="5 6" id="KW-0472">Membrane</keyword>
<keyword evidence="2" id="KW-1003">Cell membrane</keyword>
<name>A0A1R1SDW4_9ACTN</name>
<dbReference type="PANTHER" id="PTHR23513">
    <property type="entry name" value="INTEGRAL MEMBRANE EFFLUX PROTEIN-RELATED"/>
    <property type="match status" value="1"/>
</dbReference>
<evidence type="ECO:0000313" key="8">
    <source>
        <dbReference type="Proteomes" id="UP000186168"/>
    </source>
</evidence>
<evidence type="ECO:0000256" key="4">
    <source>
        <dbReference type="ARBA" id="ARBA00022989"/>
    </source>
</evidence>
<gene>
    <name evidence="7" type="ORF">SPAR_25761</name>
</gene>
<feature type="transmembrane region" description="Helical" evidence="6">
    <location>
        <begin position="310"/>
        <end position="330"/>
    </location>
</feature>
<feature type="transmembrane region" description="Helical" evidence="6">
    <location>
        <begin position="211"/>
        <end position="228"/>
    </location>
</feature>
<dbReference type="Proteomes" id="UP000186168">
    <property type="component" value="Unassembled WGS sequence"/>
</dbReference>